<keyword evidence="8" id="KW-1185">Reference proteome</keyword>
<reference evidence="7 8" key="1">
    <citation type="submission" date="2018-12" db="EMBL/GenBank/DDBJ databases">
        <title>Bacillus ochoae sp. nov., Paenibacillus whitsoniae sp. nov., Paenibacillus spiritus sp. nov. Isolated from the Mars Exploration Rover during spacecraft assembly.</title>
        <authorList>
            <person name="Seuylemezian A."/>
            <person name="Vaishampayan P."/>
        </authorList>
    </citation>
    <scope>NUCLEOTIDE SEQUENCE [LARGE SCALE GENOMIC DNA]</scope>
    <source>
        <strain evidence="7 8">MER 54</strain>
    </source>
</reference>
<dbReference type="SMART" id="SM00287">
    <property type="entry name" value="SH3b"/>
    <property type="match status" value="2"/>
</dbReference>
<dbReference type="PROSITE" id="PS51781">
    <property type="entry name" value="SH3B"/>
    <property type="match status" value="1"/>
</dbReference>
<keyword evidence="2" id="KW-0645">Protease</keyword>
<accession>A0A3S0BSW5</accession>
<dbReference type="SUPFAM" id="SSF54001">
    <property type="entry name" value="Cysteine proteinases"/>
    <property type="match status" value="1"/>
</dbReference>
<organism evidence="7 8">
    <name type="scientific">Paenibacillus whitsoniae</name>
    <dbReference type="NCBI Taxonomy" id="2496558"/>
    <lineage>
        <taxon>Bacteria</taxon>
        <taxon>Bacillati</taxon>
        <taxon>Bacillota</taxon>
        <taxon>Bacilli</taxon>
        <taxon>Bacillales</taxon>
        <taxon>Paenibacillaceae</taxon>
        <taxon>Paenibacillus</taxon>
    </lineage>
</organism>
<evidence type="ECO:0000256" key="2">
    <source>
        <dbReference type="ARBA" id="ARBA00022670"/>
    </source>
</evidence>
<dbReference type="OrthoDB" id="9813118at2"/>
<evidence type="ECO:0000256" key="3">
    <source>
        <dbReference type="ARBA" id="ARBA00022801"/>
    </source>
</evidence>
<comment type="caution">
    <text evidence="7">The sequence shown here is derived from an EMBL/GenBank/DDBJ whole genome shotgun (WGS) entry which is preliminary data.</text>
</comment>
<dbReference type="Gene3D" id="2.30.30.40">
    <property type="entry name" value="SH3 Domains"/>
    <property type="match status" value="2"/>
</dbReference>
<dbReference type="InterPro" id="IPR038765">
    <property type="entry name" value="Papain-like_cys_pep_sf"/>
</dbReference>
<dbReference type="Pfam" id="PF00877">
    <property type="entry name" value="NLPC_P60"/>
    <property type="match status" value="1"/>
</dbReference>
<dbReference type="InterPro" id="IPR000064">
    <property type="entry name" value="NLP_P60_dom"/>
</dbReference>
<dbReference type="InterPro" id="IPR051202">
    <property type="entry name" value="Peptidase_C40"/>
</dbReference>
<evidence type="ECO:0000259" key="6">
    <source>
        <dbReference type="PROSITE" id="PS51935"/>
    </source>
</evidence>
<dbReference type="GO" id="GO:0008234">
    <property type="term" value="F:cysteine-type peptidase activity"/>
    <property type="evidence" value="ECO:0007669"/>
    <property type="project" value="UniProtKB-KW"/>
</dbReference>
<name>A0A3S0BSW5_9BACL</name>
<dbReference type="Gene3D" id="3.90.1720.10">
    <property type="entry name" value="endopeptidase domain like (from Nostoc punctiforme)"/>
    <property type="match status" value="1"/>
</dbReference>
<feature type="domain" description="SH3b" evidence="5">
    <location>
        <begin position="86"/>
        <end position="159"/>
    </location>
</feature>
<dbReference type="RefSeq" id="WP_126143245.1">
    <property type="nucleotide sequence ID" value="NZ_RXHU01000066.1"/>
</dbReference>
<dbReference type="InterPro" id="IPR003646">
    <property type="entry name" value="SH3-like_bac-type"/>
</dbReference>
<evidence type="ECO:0000256" key="1">
    <source>
        <dbReference type="ARBA" id="ARBA00007074"/>
    </source>
</evidence>
<protein>
    <submittedName>
        <fullName evidence="7">Hydrolase Nlp/P60</fullName>
    </submittedName>
</protein>
<evidence type="ECO:0000256" key="4">
    <source>
        <dbReference type="ARBA" id="ARBA00022807"/>
    </source>
</evidence>
<dbReference type="GO" id="GO:0006508">
    <property type="term" value="P:proteolysis"/>
    <property type="evidence" value="ECO:0007669"/>
    <property type="project" value="UniProtKB-KW"/>
</dbReference>
<evidence type="ECO:0000259" key="5">
    <source>
        <dbReference type="PROSITE" id="PS51781"/>
    </source>
</evidence>
<proteinExistence type="inferred from homology"/>
<dbReference type="Proteomes" id="UP000276128">
    <property type="component" value="Unassembled WGS sequence"/>
</dbReference>
<keyword evidence="4" id="KW-0788">Thiol protease</keyword>
<feature type="domain" description="NlpC/P60" evidence="6">
    <location>
        <begin position="171"/>
        <end position="316"/>
    </location>
</feature>
<evidence type="ECO:0000313" key="7">
    <source>
        <dbReference type="EMBL" id="RTE07082.1"/>
    </source>
</evidence>
<dbReference type="Pfam" id="PF08239">
    <property type="entry name" value="SH3_3"/>
    <property type="match status" value="2"/>
</dbReference>
<sequence length="317" mass="34726">MKKWVLICAVVLLTIVGLLPQGGYAEEAVTTKGQIVAGVSFRDEPNTSSNVMRLLKANEIVTITDYVSASWYGVKDAQGVQGYVSTNAKYIKVISNAQVIYGVNFRTQPATDSSSRVIRMLAKGEDILITDKLNDSWYKIQDANGTVGYISTSSKYTAVDFSIAMPNLPVADAIEAVIAVGQRYLGTPYEYGSQRNDPTTFDCSDLVQTMFWQGLRYVLPGDSAAQGTYVQSLGPIVTDWTKLKRGDLLFFSAYKGAKPSDYDGVNILKEPITHVGIYLGNGEMLHTYSVESGGVRIDTIAGKQWENRFLYGGSVLR</sequence>
<gene>
    <name evidence="7" type="ORF">EJQ19_21220</name>
</gene>
<dbReference type="PANTHER" id="PTHR47053">
    <property type="entry name" value="MUREIN DD-ENDOPEPTIDASE MEPH-RELATED"/>
    <property type="match status" value="1"/>
</dbReference>
<dbReference type="EMBL" id="RXHU01000066">
    <property type="protein sequence ID" value="RTE07082.1"/>
    <property type="molecule type" value="Genomic_DNA"/>
</dbReference>
<dbReference type="PROSITE" id="PS51935">
    <property type="entry name" value="NLPC_P60"/>
    <property type="match status" value="1"/>
</dbReference>
<dbReference type="PANTHER" id="PTHR47053:SF1">
    <property type="entry name" value="MUREIN DD-ENDOPEPTIDASE MEPH-RELATED"/>
    <property type="match status" value="1"/>
</dbReference>
<dbReference type="AlphaFoldDB" id="A0A3S0BSW5"/>
<keyword evidence="3 7" id="KW-0378">Hydrolase</keyword>
<comment type="similarity">
    <text evidence="1">Belongs to the peptidase C40 family.</text>
</comment>
<evidence type="ECO:0000313" key="8">
    <source>
        <dbReference type="Proteomes" id="UP000276128"/>
    </source>
</evidence>